<gene>
    <name evidence="2" type="ORF">J0383_14415</name>
</gene>
<feature type="domain" description="Methyltransferase FkbM" evidence="1">
    <location>
        <begin position="59"/>
        <end position="221"/>
    </location>
</feature>
<evidence type="ECO:0000313" key="3">
    <source>
        <dbReference type="Proteomes" id="UP000663440"/>
    </source>
</evidence>
<keyword evidence="2" id="KW-0808">Transferase</keyword>
<keyword evidence="3" id="KW-1185">Reference proteome</keyword>
<protein>
    <submittedName>
        <fullName evidence="2">FkbM family methyltransferase</fullName>
    </submittedName>
</protein>
<evidence type="ECO:0000259" key="1">
    <source>
        <dbReference type="Pfam" id="PF05050"/>
    </source>
</evidence>
<reference evidence="2 3" key="1">
    <citation type="submission" date="2021-03" db="EMBL/GenBank/DDBJ databases">
        <title>Flavobacterium kribbensis sp. nov, an endophytic bacteria, isolated from soybean.</title>
        <authorList>
            <person name="Lee J."/>
            <person name="Seo J."/>
        </authorList>
    </citation>
    <scope>NUCLEOTIDE SEQUENCE [LARGE SCALE GENOMIC DNA]</scope>
    <source>
        <strain evidence="2 3">BB8</strain>
    </source>
</reference>
<dbReference type="InterPro" id="IPR029063">
    <property type="entry name" value="SAM-dependent_MTases_sf"/>
</dbReference>
<dbReference type="InterPro" id="IPR006342">
    <property type="entry name" value="FkbM_mtfrase"/>
</dbReference>
<evidence type="ECO:0000313" key="2">
    <source>
        <dbReference type="EMBL" id="QSW87480.1"/>
    </source>
</evidence>
<dbReference type="SUPFAM" id="SSF53335">
    <property type="entry name" value="S-adenosyl-L-methionine-dependent methyltransferases"/>
    <property type="match status" value="1"/>
</dbReference>
<proteinExistence type="predicted"/>
<dbReference type="InterPro" id="IPR053188">
    <property type="entry name" value="FkbM_Methyltransferase"/>
</dbReference>
<dbReference type="PANTHER" id="PTHR36973:SF4">
    <property type="entry name" value="NODULATION PROTEIN"/>
    <property type="match status" value="1"/>
</dbReference>
<dbReference type="Gene3D" id="3.40.50.150">
    <property type="entry name" value="Vaccinia Virus protein VP39"/>
    <property type="match status" value="1"/>
</dbReference>
<sequence>MKKKIKKIFKSLFKKLGYNLTKINTANNIPSYHNDKDYLLFNFYDTLKRFNFQPKHIVDVGANRGTWTREALKHFPKAYYTLLEPQEWLKESFNDILKTNSQVQFYPVGAGEKKGSFLFTIVDRDDSCSFRYTTEEAAKFGFKQIEIPVTTINELLFESKFPVPDIIKIDAEGLDIEVLKGSSNYFGQTEIFMVEAGVVNKSFDNSFLKLINYMDENGYRLFEITDLNRPFDLKVLWLVELVFVRKNGFIDSQIINTQ</sequence>
<dbReference type="NCBIfam" id="TIGR01444">
    <property type="entry name" value="fkbM_fam"/>
    <property type="match status" value="1"/>
</dbReference>
<dbReference type="GO" id="GO:0032259">
    <property type="term" value="P:methylation"/>
    <property type="evidence" value="ECO:0007669"/>
    <property type="project" value="UniProtKB-KW"/>
</dbReference>
<name>A0ABX7Q8Y1_9FLAO</name>
<accession>A0ABX7Q8Y1</accession>
<dbReference type="PANTHER" id="PTHR36973">
    <property type="entry name" value="SLL1456 PROTEIN-RELATED"/>
    <property type="match status" value="1"/>
</dbReference>
<dbReference type="Proteomes" id="UP000663440">
    <property type="component" value="Chromosome"/>
</dbReference>
<dbReference type="Pfam" id="PF05050">
    <property type="entry name" value="Methyltransf_21"/>
    <property type="match status" value="1"/>
</dbReference>
<dbReference type="GO" id="GO:0008168">
    <property type="term" value="F:methyltransferase activity"/>
    <property type="evidence" value="ECO:0007669"/>
    <property type="project" value="UniProtKB-KW"/>
</dbReference>
<keyword evidence="2" id="KW-0489">Methyltransferase</keyword>
<dbReference type="RefSeq" id="WP_207294709.1">
    <property type="nucleotide sequence ID" value="NZ_CP071448.1"/>
</dbReference>
<dbReference type="EMBL" id="CP071448">
    <property type="protein sequence ID" value="QSW87480.1"/>
    <property type="molecule type" value="Genomic_DNA"/>
</dbReference>
<organism evidence="2 3">
    <name type="scientific">Flavobacterium endoglycinae</name>
    <dbReference type="NCBI Taxonomy" id="2816357"/>
    <lineage>
        <taxon>Bacteria</taxon>
        <taxon>Pseudomonadati</taxon>
        <taxon>Bacteroidota</taxon>
        <taxon>Flavobacteriia</taxon>
        <taxon>Flavobacteriales</taxon>
        <taxon>Flavobacteriaceae</taxon>
        <taxon>Flavobacterium</taxon>
    </lineage>
</organism>